<dbReference type="FunFam" id="3.40.50.300:FF:000637">
    <property type="entry name" value="ATP-dependent RNA helicase DHX37/DHR1"/>
    <property type="match status" value="1"/>
</dbReference>
<dbReference type="GO" id="GO:0003723">
    <property type="term" value="F:RNA binding"/>
    <property type="evidence" value="ECO:0007669"/>
    <property type="project" value="TreeGrafter"/>
</dbReference>
<evidence type="ECO:0000256" key="7">
    <source>
        <dbReference type="ARBA" id="ARBA00022840"/>
    </source>
</evidence>
<proteinExistence type="inferred from homology"/>
<dbReference type="Pfam" id="PF07717">
    <property type="entry name" value="OB_NTP_bind"/>
    <property type="match status" value="1"/>
</dbReference>
<dbReference type="PROSITE" id="PS00690">
    <property type="entry name" value="DEAH_ATP_HELICASE"/>
    <property type="match status" value="1"/>
</dbReference>
<evidence type="ECO:0000259" key="11">
    <source>
        <dbReference type="PROSITE" id="PS51194"/>
    </source>
</evidence>
<dbReference type="InterPro" id="IPR011545">
    <property type="entry name" value="DEAD/DEAH_box_helicase_dom"/>
</dbReference>
<evidence type="ECO:0000256" key="3">
    <source>
        <dbReference type="ARBA" id="ARBA00012552"/>
    </source>
</evidence>
<comment type="subcellular location">
    <subcellularLocation>
        <location evidence="1">Plastid</location>
    </subcellularLocation>
</comment>
<dbReference type="Gene3D" id="1.20.120.1080">
    <property type="match status" value="1"/>
</dbReference>
<reference evidence="12" key="1">
    <citation type="submission" date="2022-07" db="EMBL/GenBank/DDBJ databases">
        <authorList>
            <person name="Macas J."/>
            <person name="Novak P."/>
            <person name="Neumann P."/>
        </authorList>
    </citation>
    <scope>NUCLEOTIDE SEQUENCE</scope>
</reference>
<dbReference type="InterPro" id="IPR002464">
    <property type="entry name" value="DNA/RNA_helicase_DEAH_CS"/>
</dbReference>
<dbReference type="GO" id="GO:0005524">
    <property type="term" value="F:ATP binding"/>
    <property type="evidence" value="ECO:0007669"/>
    <property type="project" value="UniProtKB-KW"/>
</dbReference>
<feature type="region of interest" description="Disordered" evidence="9">
    <location>
        <begin position="548"/>
        <end position="589"/>
    </location>
</feature>
<dbReference type="EC" id="3.6.4.13" evidence="3"/>
<dbReference type="GO" id="GO:0009536">
    <property type="term" value="C:plastid"/>
    <property type="evidence" value="ECO:0007669"/>
    <property type="project" value="UniProtKB-SubCell"/>
</dbReference>
<accession>A0A9P1EJX6</accession>
<dbReference type="GO" id="GO:0016787">
    <property type="term" value="F:hydrolase activity"/>
    <property type="evidence" value="ECO:0007669"/>
    <property type="project" value="UniProtKB-KW"/>
</dbReference>
<dbReference type="EMBL" id="CAMAPE010000060">
    <property type="protein sequence ID" value="CAH9112619.1"/>
    <property type="molecule type" value="Genomic_DNA"/>
</dbReference>
<dbReference type="Pfam" id="PF23362">
    <property type="entry name" value="DHX37_C"/>
    <property type="match status" value="1"/>
</dbReference>
<dbReference type="Gene3D" id="3.40.50.300">
    <property type="entry name" value="P-loop containing nucleotide triphosphate hydrolases"/>
    <property type="match status" value="3"/>
</dbReference>
<dbReference type="InterPro" id="IPR056371">
    <property type="entry name" value="DHX37-like_C"/>
</dbReference>
<dbReference type="CDD" id="cd17982">
    <property type="entry name" value="DEXHc_DHX37"/>
    <property type="match status" value="1"/>
</dbReference>
<feature type="region of interest" description="Disordered" evidence="9">
    <location>
        <begin position="859"/>
        <end position="879"/>
    </location>
</feature>
<dbReference type="CDD" id="cd18791">
    <property type="entry name" value="SF2_C_RHA"/>
    <property type="match status" value="1"/>
</dbReference>
<dbReference type="OrthoDB" id="10253254at2759"/>
<evidence type="ECO:0000256" key="5">
    <source>
        <dbReference type="ARBA" id="ARBA00022801"/>
    </source>
</evidence>
<evidence type="ECO:0000256" key="1">
    <source>
        <dbReference type="ARBA" id="ARBA00004474"/>
    </source>
</evidence>
<evidence type="ECO:0000259" key="10">
    <source>
        <dbReference type="PROSITE" id="PS51192"/>
    </source>
</evidence>
<evidence type="ECO:0000256" key="2">
    <source>
        <dbReference type="ARBA" id="ARBA00008792"/>
    </source>
</evidence>
<feature type="region of interest" description="Disordered" evidence="9">
    <location>
        <begin position="1"/>
        <end position="23"/>
    </location>
</feature>
<keyword evidence="5" id="KW-0378">Hydrolase</keyword>
<dbReference type="Proteomes" id="UP001152484">
    <property type="component" value="Unassembled WGS sequence"/>
</dbReference>
<dbReference type="PANTHER" id="PTHR18934:SF99">
    <property type="entry name" value="ATP-DEPENDENT RNA HELICASE DHX37-RELATED"/>
    <property type="match status" value="1"/>
</dbReference>
<feature type="compositionally biased region" description="Basic and acidic residues" evidence="9">
    <location>
        <begin position="548"/>
        <end position="558"/>
    </location>
</feature>
<keyword evidence="7" id="KW-0067">ATP-binding</keyword>
<comment type="catalytic activity">
    <reaction evidence="8">
        <text>ATP + H2O = ADP + phosphate + H(+)</text>
        <dbReference type="Rhea" id="RHEA:13065"/>
        <dbReference type="ChEBI" id="CHEBI:15377"/>
        <dbReference type="ChEBI" id="CHEBI:15378"/>
        <dbReference type="ChEBI" id="CHEBI:30616"/>
        <dbReference type="ChEBI" id="CHEBI:43474"/>
        <dbReference type="ChEBI" id="CHEBI:456216"/>
        <dbReference type="EC" id="3.6.4.13"/>
    </reaction>
</comment>
<dbReference type="AlphaFoldDB" id="A0A9P1EJX6"/>
<dbReference type="SMART" id="SM00487">
    <property type="entry name" value="DEXDc"/>
    <property type="match status" value="1"/>
</dbReference>
<feature type="domain" description="Helicase ATP-binding" evidence="10">
    <location>
        <begin position="246"/>
        <end position="436"/>
    </location>
</feature>
<dbReference type="PROSITE" id="PS51194">
    <property type="entry name" value="HELICASE_CTER"/>
    <property type="match status" value="1"/>
</dbReference>
<dbReference type="Pfam" id="PF00270">
    <property type="entry name" value="DEAD"/>
    <property type="match status" value="1"/>
</dbReference>
<keyword evidence="6" id="KW-0347">Helicase</keyword>
<sequence length="1257" mass="141887">MRKNRKVKSNSNSKLIKSRKKKLEKLKEDKEKAILLSKSMETLEKYKIGDGAYSLLRSSRNLGQVETNRDKRRREVQYSKAGLEVPSGDQPFKKNKNKISNSILSDAEQECDETQSTSPVINDYILRAPVSKGYTLSEASSCLGASKPHVSDGGSSTTVRHARTDEYNEPSRTEYLQYPPPSTPSCIDDGRAGLKLEIDPKQNANLAACPPQRSFIAPTVVHVIRPKEVEDKRKDLPIVMMEQEIMEAINENTCVIICGETGCGKTTQVPQFLYEAGFGLHSRRGGIIGVTQPRRVAVLATAKRVAFELGFHLGKEVGFQVRHDRKVGNNCSIKFMTDGILLREVQNDFLLRRYSVIILDEAHERSLNTDILVGMLSRVIRERQREFVEQQKRILSGNTISDEEKIYPLKLVLMSATLRVEDFVAGGRVFPDPPPVIEVPTRQYPVTTHFSKRTEIVDYVGQAYKKVLSIHKRLPAGGILVFVTGQREVEFLCKKLKHASKDITEKKNFEEKDQSLSSMTPSEDKDMKEISEAFEVNENSKLEITERFSSYDEEHPDTYEDDWDISYDSEDDSDLEVSSDGDEQSNQHLLESGGTLDSLKAAFESLSGKKPVLSNTESKSNARSIPPCAGPMRVLPLYAMLPATAQLRVFEEVKEGERLVIVATNVAETSLTIPGIKYVVDTGREKVKKYNSSNGMETYEVQWISKASAAQRAGRAGRTGPGHCYRLYSSAVFNDIFPPFSDAEILKVPVDGVVLLMKSMHIGKVANFPFPTSPETAALTEADRCLKVLEALDVNGRLTPLGKVMAQFPMSPRHSRMLLTVIQMMRRVKKYERANTVLAYAVASAAALSLSNPFLMQFEQPQSDQGERTDEKEEKKRKKKLKETIRFSREKFLNPTSDALTIAKALQCFELSGNPVAFCSENGLHLKTMEEMSKLRKQLLHLVFNSKVSGFQTDPKCDGQNGFSWCHGTIEDVEASWRAFLDKHNSLHLNEEEIIGQAIYAGWADRVAKRIKRISGLSEEDMKATSVRYQACMVKETVFLHRWSTVSKSAPEFLVYSELLHSKRPYIHGATSVKANWLIKYGQSMCNFSAPLSDPEPYYDPLTDRVLSWVIPTFGPHLWELPLHSLPIEDNTKRVAVFAYALLKGQVLPCLKPVKKFMTATPGTILRPEALGVKRVGNLLNRLKSSRVGSIDSWVMLKKLWEINPRELFPEIMDWFQEGFHDKFEALWEQMLVEICLDPKQRLSKKVKRSRKRILKS</sequence>
<dbReference type="Pfam" id="PF04408">
    <property type="entry name" value="WHD_HA2"/>
    <property type="match status" value="1"/>
</dbReference>
<protein>
    <recommendedName>
        <fullName evidence="3">RNA helicase</fullName>
        <ecNumber evidence="3">3.6.4.13</ecNumber>
    </recommendedName>
</protein>
<dbReference type="PANTHER" id="PTHR18934">
    <property type="entry name" value="ATP-DEPENDENT RNA HELICASE"/>
    <property type="match status" value="1"/>
</dbReference>
<evidence type="ECO:0000256" key="9">
    <source>
        <dbReference type="SAM" id="MobiDB-lite"/>
    </source>
</evidence>
<dbReference type="GO" id="GO:0003724">
    <property type="term" value="F:RNA helicase activity"/>
    <property type="evidence" value="ECO:0007669"/>
    <property type="project" value="UniProtKB-EC"/>
</dbReference>
<name>A0A9P1EJX6_CUSEU</name>
<dbReference type="PROSITE" id="PS51192">
    <property type="entry name" value="HELICASE_ATP_BIND_1"/>
    <property type="match status" value="1"/>
</dbReference>
<dbReference type="FunFam" id="1.20.120.1080:FF:000021">
    <property type="entry name" value="ATP-dependent RNA helicase DEAH13"/>
    <property type="match status" value="1"/>
</dbReference>
<evidence type="ECO:0000256" key="4">
    <source>
        <dbReference type="ARBA" id="ARBA00022741"/>
    </source>
</evidence>
<dbReference type="SUPFAM" id="SSF52540">
    <property type="entry name" value="P-loop containing nucleoside triphosphate hydrolases"/>
    <property type="match status" value="1"/>
</dbReference>
<dbReference type="InterPro" id="IPR007502">
    <property type="entry name" value="Helicase-assoc_dom"/>
</dbReference>
<dbReference type="InterPro" id="IPR048333">
    <property type="entry name" value="HA2_WH"/>
</dbReference>
<dbReference type="InterPro" id="IPR001650">
    <property type="entry name" value="Helicase_C-like"/>
</dbReference>
<dbReference type="SMART" id="SM00490">
    <property type="entry name" value="HELICc"/>
    <property type="match status" value="1"/>
</dbReference>
<evidence type="ECO:0000313" key="12">
    <source>
        <dbReference type="EMBL" id="CAH9112619.1"/>
    </source>
</evidence>
<evidence type="ECO:0000256" key="6">
    <source>
        <dbReference type="ARBA" id="ARBA00022806"/>
    </source>
</evidence>
<dbReference type="Pfam" id="PF00271">
    <property type="entry name" value="Helicase_C"/>
    <property type="match status" value="1"/>
</dbReference>
<dbReference type="InterPro" id="IPR011709">
    <property type="entry name" value="DEAD-box_helicase_OB_fold"/>
</dbReference>
<feature type="compositionally biased region" description="Basic and acidic residues" evidence="9">
    <location>
        <begin position="865"/>
        <end position="874"/>
    </location>
</feature>
<organism evidence="12 13">
    <name type="scientific">Cuscuta europaea</name>
    <name type="common">European dodder</name>
    <dbReference type="NCBI Taxonomy" id="41803"/>
    <lineage>
        <taxon>Eukaryota</taxon>
        <taxon>Viridiplantae</taxon>
        <taxon>Streptophyta</taxon>
        <taxon>Embryophyta</taxon>
        <taxon>Tracheophyta</taxon>
        <taxon>Spermatophyta</taxon>
        <taxon>Magnoliopsida</taxon>
        <taxon>eudicotyledons</taxon>
        <taxon>Gunneridae</taxon>
        <taxon>Pentapetalae</taxon>
        <taxon>asterids</taxon>
        <taxon>lamiids</taxon>
        <taxon>Solanales</taxon>
        <taxon>Convolvulaceae</taxon>
        <taxon>Cuscuteae</taxon>
        <taxon>Cuscuta</taxon>
        <taxon>Cuscuta subgen. Cuscuta</taxon>
    </lineage>
</organism>
<dbReference type="SMART" id="SM00847">
    <property type="entry name" value="HA2"/>
    <property type="match status" value="1"/>
</dbReference>
<feature type="domain" description="Helicase C-terminal" evidence="11">
    <location>
        <begin position="598"/>
        <end position="761"/>
    </location>
</feature>
<evidence type="ECO:0000256" key="8">
    <source>
        <dbReference type="ARBA" id="ARBA00047984"/>
    </source>
</evidence>
<dbReference type="GO" id="GO:0000462">
    <property type="term" value="P:maturation of SSU-rRNA from tricistronic rRNA transcript (SSU-rRNA, 5.8S rRNA, LSU-rRNA)"/>
    <property type="evidence" value="ECO:0007669"/>
    <property type="project" value="TreeGrafter"/>
</dbReference>
<evidence type="ECO:0000313" key="13">
    <source>
        <dbReference type="Proteomes" id="UP001152484"/>
    </source>
</evidence>
<keyword evidence="4" id="KW-0547">Nucleotide-binding</keyword>
<comment type="similarity">
    <text evidence="2">Belongs to the DEAD box helicase family. DEAH subfamily.</text>
</comment>
<keyword evidence="13" id="KW-1185">Reference proteome</keyword>
<feature type="compositionally biased region" description="Acidic residues" evidence="9">
    <location>
        <begin position="559"/>
        <end position="583"/>
    </location>
</feature>
<gene>
    <name evidence="12" type="ORF">CEURO_LOCUS19664</name>
</gene>
<dbReference type="InterPro" id="IPR014001">
    <property type="entry name" value="Helicase_ATP-bd"/>
</dbReference>
<comment type="caution">
    <text evidence="12">The sequence shown here is derived from an EMBL/GenBank/DDBJ whole genome shotgun (WGS) entry which is preliminary data.</text>
</comment>
<dbReference type="GO" id="GO:0005730">
    <property type="term" value="C:nucleolus"/>
    <property type="evidence" value="ECO:0007669"/>
    <property type="project" value="TreeGrafter"/>
</dbReference>
<dbReference type="InterPro" id="IPR027417">
    <property type="entry name" value="P-loop_NTPase"/>
</dbReference>
<dbReference type="Pfam" id="PF21010">
    <property type="entry name" value="HA2_C"/>
    <property type="match status" value="1"/>
</dbReference>